<keyword evidence="4 5" id="KW-0472">Membrane</keyword>
<evidence type="ECO:0000256" key="2">
    <source>
        <dbReference type="ARBA" id="ARBA00022692"/>
    </source>
</evidence>
<evidence type="ECO:0000256" key="4">
    <source>
        <dbReference type="ARBA" id="ARBA00023136"/>
    </source>
</evidence>
<evidence type="ECO:0000256" key="1">
    <source>
        <dbReference type="ARBA" id="ARBA00004167"/>
    </source>
</evidence>
<keyword evidence="7" id="KW-1185">Reference proteome</keyword>
<dbReference type="PANTHER" id="PTHR30168">
    <property type="entry name" value="PUTATIVE MEMBRANE PROTEIN YPFJ"/>
    <property type="match status" value="1"/>
</dbReference>
<gene>
    <name evidence="6" type="ORF">CQ405_00575</name>
</gene>
<feature type="transmembrane region" description="Helical" evidence="5">
    <location>
        <begin position="44"/>
        <end position="63"/>
    </location>
</feature>
<sequence length="289" mass="32589">MKWRDRRQSNNVEDRRGEQVRAGMNLQAIIPIARFLLQTKIGKIVLIIGVIAYFLGFNPLSMLNLSAPATSNQAITKNDEEQAKFIATILAETEDVWNNIFAKNSSKYVEPNLVLFRGVVNSGCGFASSQVGPFYCPNDQKIYIDLNFFNELAKRYNAPGDFANAYVLAHEVGHHVQYLTGTLKKAEELKKQTSDKARKNAIQVKVELQADCYAGIWAHYVHFEKNLLEDGDIDEALNAANMIGDDALQRKARGYVVPDSFTHGTSKQRKEWFYKGFKSGNLKNCNTKI</sequence>
<keyword evidence="2 5" id="KW-0812">Transmembrane</keyword>
<dbReference type="RefSeq" id="WP_106869509.1">
    <property type="nucleotide sequence ID" value="NZ_CP053841.1"/>
</dbReference>
<evidence type="ECO:0000313" key="7">
    <source>
        <dbReference type="Proteomes" id="UP000240535"/>
    </source>
</evidence>
<dbReference type="Pfam" id="PF04228">
    <property type="entry name" value="Zn_peptidase"/>
    <property type="match status" value="1"/>
</dbReference>
<proteinExistence type="predicted"/>
<comment type="subcellular location">
    <subcellularLocation>
        <location evidence="1">Membrane</location>
        <topology evidence="1">Single-pass membrane protein</topology>
    </subcellularLocation>
</comment>
<reference evidence="7" key="1">
    <citation type="submission" date="2017-10" db="EMBL/GenBank/DDBJ databases">
        <title>Campylobacter species from seals.</title>
        <authorList>
            <person name="Gilbert M.J."/>
            <person name="Zomer A.L."/>
            <person name="Timmerman A.J."/>
            <person name="Duim B."/>
            <person name="Wagenaar J.A."/>
        </authorList>
    </citation>
    <scope>NUCLEOTIDE SEQUENCE [LARGE SCALE GENOMIC DNA]</scope>
    <source>
        <strain evidence="7">17S00004-5</strain>
    </source>
</reference>
<keyword evidence="3 5" id="KW-1133">Transmembrane helix</keyword>
<dbReference type="InterPro" id="IPR007343">
    <property type="entry name" value="Uncharacterised_pept_Zn_put"/>
</dbReference>
<dbReference type="AlphaFoldDB" id="A0A2P8R3K8"/>
<evidence type="ECO:0008006" key="8">
    <source>
        <dbReference type="Google" id="ProtNLM"/>
    </source>
</evidence>
<evidence type="ECO:0000256" key="3">
    <source>
        <dbReference type="ARBA" id="ARBA00022989"/>
    </source>
</evidence>
<comment type="caution">
    <text evidence="6">The sequence shown here is derived from an EMBL/GenBank/DDBJ whole genome shotgun (WGS) entry which is preliminary data.</text>
</comment>
<dbReference type="EMBL" id="PDHH01000001">
    <property type="protein sequence ID" value="PSM53081.1"/>
    <property type="molecule type" value="Genomic_DNA"/>
</dbReference>
<organism evidence="6 7">
    <name type="scientific">Campylobacter blaseri</name>
    <dbReference type="NCBI Taxonomy" id="2042961"/>
    <lineage>
        <taxon>Bacteria</taxon>
        <taxon>Pseudomonadati</taxon>
        <taxon>Campylobacterota</taxon>
        <taxon>Epsilonproteobacteria</taxon>
        <taxon>Campylobacterales</taxon>
        <taxon>Campylobacteraceae</taxon>
        <taxon>Campylobacter</taxon>
    </lineage>
</organism>
<accession>A0A2P8R3K8</accession>
<protein>
    <recommendedName>
        <fullName evidence="8">Neutral zinc metallopeptidase</fullName>
    </recommendedName>
</protein>
<evidence type="ECO:0000313" key="6">
    <source>
        <dbReference type="EMBL" id="PSM53081.1"/>
    </source>
</evidence>
<evidence type="ECO:0000256" key="5">
    <source>
        <dbReference type="SAM" id="Phobius"/>
    </source>
</evidence>
<dbReference type="PANTHER" id="PTHR30168:SF0">
    <property type="entry name" value="INNER MEMBRANE PROTEIN"/>
    <property type="match status" value="1"/>
</dbReference>
<name>A0A2P8R3K8_9BACT</name>
<dbReference type="OrthoDB" id="9774900at2"/>
<dbReference type="GO" id="GO:0016020">
    <property type="term" value="C:membrane"/>
    <property type="evidence" value="ECO:0007669"/>
    <property type="project" value="UniProtKB-SubCell"/>
</dbReference>
<dbReference type="Proteomes" id="UP000240535">
    <property type="component" value="Unassembled WGS sequence"/>
</dbReference>